<sequence length="197" mass="21438">MTAELSATETDVSDDRALLAAVSTGDSRAFGALYDRHVATVYRFAASLGLDPHAAEDVTQDVFVVAFEKAHAIHLVGGSTLPWLLVTCRNVSRSHIRKRVRDQQRSTDLDDTVATRAPGPAEEIERRLLSDAIASAISALSFDDQCLFDLCIEYGFSYAQAAEAFDVSHGVIRNRLSRIRARLRAALTPGEEEGSTS</sequence>
<dbReference type="Gene3D" id="1.10.10.10">
    <property type="entry name" value="Winged helix-like DNA-binding domain superfamily/Winged helix DNA-binding domain"/>
    <property type="match status" value="1"/>
</dbReference>
<organism evidence="9 10">
    <name type="scientific">Microbacterium ginsengisoli</name>
    <dbReference type="NCBI Taxonomy" id="400772"/>
    <lineage>
        <taxon>Bacteria</taxon>
        <taxon>Bacillati</taxon>
        <taxon>Actinomycetota</taxon>
        <taxon>Actinomycetes</taxon>
        <taxon>Micrococcales</taxon>
        <taxon>Microbacteriaceae</taxon>
        <taxon>Microbacterium</taxon>
    </lineage>
</organism>
<dbReference type="InterPro" id="IPR039425">
    <property type="entry name" value="RNA_pol_sigma-70-like"/>
</dbReference>
<proteinExistence type="inferred from homology"/>
<dbReference type="EMBL" id="JYIY01000076">
    <property type="protein sequence ID" value="KJL36013.1"/>
    <property type="molecule type" value="Genomic_DNA"/>
</dbReference>
<dbReference type="OrthoDB" id="5243766at2"/>
<evidence type="ECO:0000259" key="6">
    <source>
        <dbReference type="Pfam" id="PF04542"/>
    </source>
</evidence>
<evidence type="ECO:0000313" key="10">
    <source>
        <dbReference type="Proteomes" id="UP000033451"/>
    </source>
</evidence>
<evidence type="ECO:0000256" key="2">
    <source>
        <dbReference type="ARBA" id="ARBA00023015"/>
    </source>
</evidence>
<dbReference type="GO" id="GO:0006352">
    <property type="term" value="P:DNA-templated transcription initiation"/>
    <property type="evidence" value="ECO:0007669"/>
    <property type="project" value="InterPro"/>
</dbReference>
<keyword evidence="10" id="KW-1185">Reference proteome</keyword>
<dbReference type="Pfam" id="PF08281">
    <property type="entry name" value="Sigma70_r4_2"/>
    <property type="match status" value="1"/>
</dbReference>
<dbReference type="PANTHER" id="PTHR43133">
    <property type="entry name" value="RNA POLYMERASE ECF-TYPE SIGMA FACTO"/>
    <property type="match status" value="1"/>
</dbReference>
<dbReference type="InterPro" id="IPR014284">
    <property type="entry name" value="RNA_pol_sigma-70_dom"/>
</dbReference>
<dbReference type="GO" id="GO:0003677">
    <property type="term" value="F:DNA binding"/>
    <property type="evidence" value="ECO:0007669"/>
    <property type="project" value="UniProtKB-KW"/>
</dbReference>
<dbReference type="Proteomes" id="UP000257479">
    <property type="component" value="Unassembled WGS sequence"/>
</dbReference>
<evidence type="ECO:0000313" key="9">
    <source>
        <dbReference type="EMBL" id="KJL36013.1"/>
    </source>
</evidence>
<dbReference type="STRING" id="400772.RR49_02060"/>
<dbReference type="AlphaFoldDB" id="A0A0F0LSA5"/>
<evidence type="ECO:0000259" key="7">
    <source>
        <dbReference type="Pfam" id="PF08281"/>
    </source>
</evidence>
<gene>
    <name evidence="9" type="primary">cnrH</name>
    <name evidence="8" type="ORF">DCP95_11015</name>
    <name evidence="9" type="ORF">RR49_02060</name>
</gene>
<dbReference type="Proteomes" id="UP000033451">
    <property type="component" value="Unassembled WGS sequence"/>
</dbReference>
<accession>A0A0F0LSA5</accession>
<dbReference type="SUPFAM" id="SSF88946">
    <property type="entry name" value="Sigma2 domain of RNA polymerase sigma factors"/>
    <property type="match status" value="1"/>
</dbReference>
<keyword evidence="3" id="KW-0731">Sigma factor</keyword>
<evidence type="ECO:0000256" key="1">
    <source>
        <dbReference type="ARBA" id="ARBA00010641"/>
    </source>
</evidence>
<keyword evidence="4" id="KW-0238">DNA-binding</keyword>
<dbReference type="InterPro" id="IPR013324">
    <property type="entry name" value="RNA_pol_sigma_r3/r4-like"/>
</dbReference>
<evidence type="ECO:0000313" key="8">
    <source>
        <dbReference type="EMBL" id="HAN25086.1"/>
    </source>
</evidence>
<feature type="domain" description="RNA polymerase sigma-70 region 2" evidence="6">
    <location>
        <begin position="33"/>
        <end position="101"/>
    </location>
</feature>
<dbReference type="NCBIfam" id="TIGR02937">
    <property type="entry name" value="sigma70-ECF"/>
    <property type="match status" value="1"/>
</dbReference>
<evidence type="ECO:0000256" key="5">
    <source>
        <dbReference type="ARBA" id="ARBA00023163"/>
    </source>
</evidence>
<dbReference type="Gene3D" id="1.10.1740.10">
    <property type="match status" value="1"/>
</dbReference>
<dbReference type="Pfam" id="PF04542">
    <property type="entry name" value="Sigma70_r2"/>
    <property type="match status" value="1"/>
</dbReference>
<reference evidence="8 11" key="2">
    <citation type="journal article" date="2018" name="Nat. Biotechnol.">
        <title>A standardized bacterial taxonomy based on genome phylogeny substantially revises the tree of life.</title>
        <authorList>
            <person name="Parks D.H."/>
            <person name="Chuvochina M."/>
            <person name="Waite D.W."/>
            <person name="Rinke C."/>
            <person name="Skarshewski A."/>
            <person name="Chaumeil P.A."/>
            <person name="Hugenholtz P."/>
        </authorList>
    </citation>
    <scope>NUCLEOTIDE SEQUENCE [LARGE SCALE GENOMIC DNA]</scope>
    <source>
        <strain evidence="8">UBA9152</strain>
    </source>
</reference>
<dbReference type="GO" id="GO:0016987">
    <property type="term" value="F:sigma factor activity"/>
    <property type="evidence" value="ECO:0007669"/>
    <property type="project" value="UniProtKB-KW"/>
</dbReference>
<keyword evidence="5" id="KW-0804">Transcription</keyword>
<dbReference type="SUPFAM" id="SSF88659">
    <property type="entry name" value="Sigma3 and sigma4 domains of RNA polymerase sigma factors"/>
    <property type="match status" value="1"/>
</dbReference>
<comment type="caution">
    <text evidence="9">The sequence shown here is derived from an EMBL/GenBank/DDBJ whole genome shotgun (WGS) entry which is preliminary data.</text>
</comment>
<dbReference type="InterPro" id="IPR013325">
    <property type="entry name" value="RNA_pol_sigma_r2"/>
</dbReference>
<dbReference type="InterPro" id="IPR036388">
    <property type="entry name" value="WH-like_DNA-bd_sf"/>
</dbReference>
<dbReference type="EMBL" id="DMNG01000187">
    <property type="protein sequence ID" value="HAN25086.1"/>
    <property type="molecule type" value="Genomic_DNA"/>
</dbReference>
<feature type="domain" description="RNA polymerase sigma factor 70 region 4 type 2" evidence="7">
    <location>
        <begin position="131"/>
        <end position="183"/>
    </location>
</feature>
<dbReference type="InterPro" id="IPR007627">
    <property type="entry name" value="RNA_pol_sigma70_r2"/>
</dbReference>
<dbReference type="PATRIC" id="fig|400772.4.peg.2074"/>
<dbReference type="RefSeq" id="WP_045247965.1">
    <property type="nucleotide sequence ID" value="NZ_JBOFAV010000012.1"/>
</dbReference>
<protein>
    <submittedName>
        <fullName evidence="9">RNA polymerase sigma factor CnrH</fullName>
    </submittedName>
    <submittedName>
        <fullName evidence="8">Sigma-70 family RNA polymerase sigma factor</fullName>
    </submittedName>
</protein>
<dbReference type="PANTHER" id="PTHR43133:SF8">
    <property type="entry name" value="RNA POLYMERASE SIGMA FACTOR HI_1459-RELATED"/>
    <property type="match status" value="1"/>
</dbReference>
<dbReference type="InterPro" id="IPR013249">
    <property type="entry name" value="RNA_pol_sigma70_r4_t2"/>
</dbReference>
<evidence type="ECO:0000313" key="11">
    <source>
        <dbReference type="Proteomes" id="UP000257479"/>
    </source>
</evidence>
<keyword evidence="2" id="KW-0805">Transcription regulation</keyword>
<evidence type="ECO:0000256" key="4">
    <source>
        <dbReference type="ARBA" id="ARBA00023125"/>
    </source>
</evidence>
<comment type="similarity">
    <text evidence="1">Belongs to the sigma-70 factor family. ECF subfamily.</text>
</comment>
<name>A0A0F0LSA5_9MICO</name>
<reference evidence="9 10" key="1">
    <citation type="submission" date="2015-02" db="EMBL/GenBank/DDBJ databases">
        <title>Draft genome sequences of ten Microbacterium spp. with emphasis on heavy metal contaminated environments.</title>
        <authorList>
            <person name="Corretto E."/>
        </authorList>
    </citation>
    <scope>NUCLEOTIDE SEQUENCE [LARGE SCALE GENOMIC DNA]</scope>
    <source>
        <strain evidence="9 10">DSM 18659</strain>
    </source>
</reference>
<evidence type="ECO:0000256" key="3">
    <source>
        <dbReference type="ARBA" id="ARBA00023082"/>
    </source>
</evidence>